<gene>
    <name evidence="2" type="primary">LOC104240045</name>
</gene>
<dbReference type="RefSeq" id="XP_009793134.1">
    <property type="nucleotide sequence ID" value="XM_009794832.1"/>
</dbReference>
<reference evidence="1" key="1">
    <citation type="journal article" date="2013" name="Genome Biol.">
        <title>Reference genomes and transcriptomes of Nicotiana sylvestris and Nicotiana tomentosiformis.</title>
        <authorList>
            <person name="Sierro N."/>
            <person name="Battey J.N."/>
            <person name="Ouadi S."/>
            <person name="Bovet L."/>
            <person name="Goepfert S."/>
            <person name="Bakaher N."/>
            <person name="Peitsch M.C."/>
            <person name="Ivanov N.V."/>
        </authorList>
    </citation>
    <scope>NUCLEOTIDE SEQUENCE [LARGE SCALE GENOMIC DNA]</scope>
</reference>
<protein>
    <submittedName>
        <fullName evidence="2">Uncharacterized protein LOC104240045</fullName>
    </submittedName>
</protein>
<reference evidence="2" key="2">
    <citation type="submission" date="2025-08" db="UniProtKB">
        <authorList>
            <consortium name="RefSeq"/>
        </authorList>
    </citation>
    <scope>IDENTIFICATION</scope>
    <source>
        <tissue evidence="2">Leaf</tissue>
    </source>
</reference>
<sequence length="113" mass="12815">MEDSLQLKLLYKLTGHKKDLLIDNWWSMAQLGIPLLRHNFREANSVVHLLARDSIKLKLMNKTIIHHASTQLVEAALKDDADGRSYGRLISEHACNRLASMGTLLQFIALVLL</sequence>
<name>A0A1U7Y1M8_NICSY</name>
<evidence type="ECO:0000313" key="2">
    <source>
        <dbReference type="RefSeq" id="XP_009793134.1"/>
    </source>
</evidence>
<organism evidence="1 2">
    <name type="scientific">Nicotiana sylvestris</name>
    <name type="common">Wood tobacco</name>
    <name type="synonym">South American tobacco</name>
    <dbReference type="NCBI Taxonomy" id="4096"/>
    <lineage>
        <taxon>Eukaryota</taxon>
        <taxon>Viridiplantae</taxon>
        <taxon>Streptophyta</taxon>
        <taxon>Embryophyta</taxon>
        <taxon>Tracheophyta</taxon>
        <taxon>Spermatophyta</taxon>
        <taxon>Magnoliopsida</taxon>
        <taxon>eudicotyledons</taxon>
        <taxon>Gunneridae</taxon>
        <taxon>Pentapetalae</taxon>
        <taxon>asterids</taxon>
        <taxon>lamiids</taxon>
        <taxon>Solanales</taxon>
        <taxon>Solanaceae</taxon>
        <taxon>Nicotianoideae</taxon>
        <taxon>Nicotianeae</taxon>
        <taxon>Nicotiana</taxon>
    </lineage>
</organism>
<accession>A0A1U7Y1M8</accession>
<dbReference type="Proteomes" id="UP000189701">
    <property type="component" value="Unplaced"/>
</dbReference>
<keyword evidence="1" id="KW-1185">Reference proteome</keyword>
<evidence type="ECO:0000313" key="1">
    <source>
        <dbReference type="Proteomes" id="UP000189701"/>
    </source>
</evidence>
<proteinExistence type="predicted"/>
<dbReference type="AlphaFoldDB" id="A0A1U7Y1M8"/>